<proteinExistence type="predicted"/>
<gene>
    <name evidence="1" type="ORF">RINTU1_27720</name>
</gene>
<evidence type="ECO:0000313" key="2">
    <source>
        <dbReference type="Proteomes" id="UP000504714"/>
    </source>
</evidence>
<dbReference type="Proteomes" id="UP000504714">
    <property type="component" value="Unassembled WGS sequence"/>
</dbReference>
<comment type="caution">
    <text evidence="1">The sequence shown here is derived from an EMBL/GenBank/DDBJ whole genome shotgun (WGS) entry which is preliminary data.</text>
</comment>
<dbReference type="AlphaFoldDB" id="A0A6L2ZQ86"/>
<accession>A0A6L2ZQ86</accession>
<protein>
    <submittedName>
        <fullName evidence="1">Uncharacterized protein</fullName>
    </submittedName>
</protein>
<name>A0A6L2ZQ86_9ENTR</name>
<sequence length="55" mass="6523">MPLTLLQHISDILDTIKPKFSLRCAQLMKQISERVQWGLFCTKNYANSLKIYLYF</sequence>
<organism evidence="1 2">
    <name type="scientific">Candidatus Regiella insecticola</name>
    <dbReference type="NCBI Taxonomy" id="138073"/>
    <lineage>
        <taxon>Bacteria</taxon>
        <taxon>Pseudomonadati</taxon>
        <taxon>Pseudomonadota</taxon>
        <taxon>Gammaproteobacteria</taxon>
        <taxon>Enterobacterales</taxon>
        <taxon>Enterobacteriaceae</taxon>
        <taxon>aphid secondary symbionts</taxon>
        <taxon>Candidatus Regiella</taxon>
    </lineage>
</organism>
<reference evidence="1 2" key="1">
    <citation type="submission" date="2020-06" db="EMBL/GenBank/DDBJ databases">
        <title>The genome sequence of Candidatus Regiella insecticola strain Tut.</title>
        <authorList>
            <person name="Nikoh N."/>
            <person name="Tsuchida T."/>
            <person name="Koga R."/>
            <person name="Oshima K."/>
            <person name="Hattori M."/>
            <person name="Fukatsu T."/>
        </authorList>
    </citation>
    <scope>NUCLEOTIDE SEQUENCE [LARGE SCALE GENOMIC DNA]</scope>
    <source>
        <strain evidence="1 2">Tut</strain>
    </source>
</reference>
<dbReference type="EMBL" id="BLXO01000006">
    <property type="protein sequence ID" value="GFN46946.1"/>
    <property type="molecule type" value="Genomic_DNA"/>
</dbReference>
<evidence type="ECO:0000313" key="1">
    <source>
        <dbReference type="EMBL" id="GFN46946.1"/>
    </source>
</evidence>